<dbReference type="PANTHER" id="PTHR31900:SF34">
    <property type="entry name" value="EMB|CAB62440.1-RELATED"/>
    <property type="match status" value="1"/>
</dbReference>
<dbReference type="EMBL" id="JAEFBJ010000013">
    <property type="protein sequence ID" value="KAG7536492.1"/>
    <property type="molecule type" value="Genomic_DNA"/>
</dbReference>
<dbReference type="AlphaFoldDB" id="A0A8T1XUT7"/>
<keyword evidence="3" id="KW-1185">Reference proteome</keyword>
<gene>
    <name evidence="2" type="ORF">ISN44_As13g004390</name>
</gene>
<protein>
    <submittedName>
        <fullName evidence="2">FBD domain</fullName>
    </submittedName>
</protein>
<dbReference type="CDD" id="cd22160">
    <property type="entry name" value="F-box_AtFBL13-like"/>
    <property type="match status" value="1"/>
</dbReference>
<organism evidence="2 3">
    <name type="scientific">Arabidopsis suecica</name>
    <name type="common">Swedish thale-cress</name>
    <name type="synonym">Cardaminopsis suecica</name>
    <dbReference type="NCBI Taxonomy" id="45249"/>
    <lineage>
        <taxon>Eukaryota</taxon>
        <taxon>Viridiplantae</taxon>
        <taxon>Streptophyta</taxon>
        <taxon>Embryophyta</taxon>
        <taxon>Tracheophyta</taxon>
        <taxon>Spermatophyta</taxon>
        <taxon>Magnoliopsida</taxon>
        <taxon>eudicotyledons</taxon>
        <taxon>Gunneridae</taxon>
        <taxon>Pentapetalae</taxon>
        <taxon>rosids</taxon>
        <taxon>malvids</taxon>
        <taxon>Brassicales</taxon>
        <taxon>Brassicaceae</taxon>
        <taxon>Camelineae</taxon>
        <taxon>Arabidopsis</taxon>
    </lineage>
</organism>
<reference evidence="2 3" key="1">
    <citation type="submission" date="2020-12" db="EMBL/GenBank/DDBJ databases">
        <title>Concerted genomic and epigenomic changes stabilize Arabidopsis allopolyploids.</title>
        <authorList>
            <person name="Chen Z."/>
        </authorList>
    </citation>
    <scope>NUCLEOTIDE SEQUENCE [LARGE SCALE GENOMIC DNA]</scope>
    <source>
        <strain evidence="2">As9502</strain>
        <tissue evidence="2">Leaf</tissue>
    </source>
</reference>
<dbReference type="SMART" id="SM00579">
    <property type="entry name" value="FBD"/>
    <property type="match status" value="1"/>
</dbReference>
<evidence type="ECO:0000259" key="1">
    <source>
        <dbReference type="SMART" id="SM00579"/>
    </source>
</evidence>
<dbReference type="PANTHER" id="PTHR31900">
    <property type="entry name" value="F-BOX/RNI SUPERFAMILY PROTEIN-RELATED"/>
    <property type="match status" value="1"/>
</dbReference>
<dbReference type="Pfam" id="PF24758">
    <property type="entry name" value="LRR_At5g56370"/>
    <property type="match status" value="1"/>
</dbReference>
<feature type="domain" description="FBD" evidence="1">
    <location>
        <begin position="365"/>
        <end position="439"/>
    </location>
</feature>
<dbReference type="InterPro" id="IPR006566">
    <property type="entry name" value="FBD"/>
</dbReference>
<dbReference type="Pfam" id="PF08387">
    <property type="entry name" value="FBD"/>
    <property type="match status" value="1"/>
</dbReference>
<dbReference type="InterPro" id="IPR053781">
    <property type="entry name" value="F-box_AtFBL13-like"/>
</dbReference>
<sequence>MPETAENCGGRIEEIVCADRISALPEDLLVTILLDVPINDAVTTMVLSKRWRFIWTMLPKLEYKENNDNERQKSVWWFLDKSLELHKAPVLQMLFIELGPQCPSDADVEKCVAKAVDRRVIFLRLGLLWSADPTSLPKTLYSCESLKILHLSDKILVDVPSTNCLPSLRWLYLNRVIYKNEDSLIRFLSSCPVLKSLLVKRKKKDNVKKFTVKVPSLLVLIYTNYSYVEDTGRCLVVDTPALKDFDISDYSGDSCSIENTPCLNKVHIDVYNWSFPDIDKFLRYFSRVLFLELFLTDEMIVCWRTIKFSRLKKCKIFPCDSDWMDSLLCFLQNTPKLKFLIVDYKLTNEPPYASTSWSESSSDPECLSSSLEKFELIDYTGRQEEKELVAYILTTSRCLKTATISLRSLPDLKLEEKATMIEELKAIPRVSITSQLLFKT</sequence>
<dbReference type="InterPro" id="IPR050232">
    <property type="entry name" value="FBL13/AtMIF1-like"/>
</dbReference>
<dbReference type="InterPro" id="IPR055411">
    <property type="entry name" value="LRR_FXL15/At3g58940/PEG3-like"/>
</dbReference>
<dbReference type="InterPro" id="IPR001810">
    <property type="entry name" value="F-box_dom"/>
</dbReference>
<evidence type="ECO:0000313" key="2">
    <source>
        <dbReference type="EMBL" id="KAG7536492.1"/>
    </source>
</evidence>
<dbReference type="Proteomes" id="UP000694251">
    <property type="component" value="Chromosome 13"/>
</dbReference>
<accession>A0A8T1XUT7</accession>
<dbReference type="Pfam" id="PF00646">
    <property type="entry name" value="F-box"/>
    <property type="match status" value="1"/>
</dbReference>
<proteinExistence type="predicted"/>
<evidence type="ECO:0000313" key="3">
    <source>
        <dbReference type="Proteomes" id="UP000694251"/>
    </source>
</evidence>
<dbReference type="OrthoDB" id="1049391at2759"/>
<name>A0A8T1XUT7_ARASU</name>
<comment type="caution">
    <text evidence="2">The sequence shown here is derived from an EMBL/GenBank/DDBJ whole genome shotgun (WGS) entry which is preliminary data.</text>
</comment>